<evidence type="ECO:0000259" key="1">
    <source>
        <dbReference type="Pfam" id="PF01494"/>
    </source>
</evidence>
<evidence type="ECO:0000313" key="2">
    <source>
        <dbReference type="EMBL" id="QFX94800.1"/>
    </source>
</evidence>
<gene>
    <name evidence="2" type="primary">cmdE</name>
    <name evidence="2" type="ORF">GCD22_00264</name>
</gene>
<dbReference type="Pfam" id="PF01494">
    <property type="entry name" value="FAD_binding_3"/>
    <property type="match status" value="1"/>
</dbReference>
<name>A0A5P9XM67_ACITH</name>
<proteinExistence type="predicted"/>
<dbReference type="EMBL" id="CP045571">
    <property type="protein sequence ID" value="QFX94800.1"/>
    <property type="molecule type" value="Genomic_DNA"/>
</dbReference>
<sequence length="440" mass="49778">MENEEITGPSLTTKICDVLVIGGGPAGSTVSALLVERGYQVTVLEKVHHPRFHIGESLLPANLPLLQELGVAEEVKQIGMEKWGAEFNSPYHTEKPQNFAFADAWDKTMPMAYQVRRSDFDEILIRNAERKGAKVIEGCRAKAVDFLPDNAGVRILAEYEDGRQENLQARFLVDASGRDTFLGNLFKQKRRNPKHNSSALYAHFQGARRLEGKEEGHISFFWFEHGWFWFIPLADGTTSVGSVVWPYYLKSRTKSVEEFFMDTIALCPDLAARLVNAKRTSSVNATGNYSYVCEQTHGSNYLLLGDAFAFYDPVFSSGVMLAMQSAFIGAKTIDTCLREPQKATKALRRFDQQVRHGGKVFSWYIYRITQPTMIDLFMRSGNIFRAREAVISVLAGDIFKKTPIKPSLAAFKSIYYLASLRHATRSWSAWKQRKENIRVE</sequence>
<dbReference type="AlphaFoldDB" id="A0A5P9XM67"/>
<dbReference type="SUPFAM" id="SSF51905">
    <property type="entry name" value="FAD/NAD(P)-binding domain"/>
    <property type="match status" value="1"/>
</dbReference>
<dbReference type="GO" id="GO:0071949">
    <property type="term" value="F:FAD binding"/>
    <property type="evidence" value="ECO:0007669"/>
    <property type="project" value="InterPro"/>
</dbReference>
<accession>A0A5P9XM67</accession>
<dbReference type="InterPro" id="IPR036188">
    <property type="entry name" value="FAD/NAD-bd_sf"/>
</dbReference>
<dbReference type="Gene3D" id="3.50.50.60">
    <property type="entry name" value="FAD/NAD(P)-binding domain"/>
    <property type="match status" value="1"/>
</dbReference>
<dbReference type="InterPro" id="IPR002938">
    <property type="entry name" value="FAD-bd"/>
</dbReference>
<protein>
    <submittedName>
        <fullName evidence="2">Hydroxylase</fullName>
    </submittedName>
</protein>
<organism evidence="2 3">
    <name type="scientific">Acidithiobacillus thiooxidans ATCC 19377</name>
    <dbReference type="NCBI Taxonomy" id="637390"/>
    <lineage>
        <taxon>Bacteria</taxon>
        <taxon>Pseudomonadati</taxon>
        <taxon>Pseudomonadota</taxon>
        <taxon>Acidithiobacillia</taxon>
        <taxon>Acidithiobacillales</taxon>
        <taxon>Acidithiobacillaceae</taxon>
        <taxon>Acidithiobacillus</taxon>
    </lineage>
</organism>
<dbReference type="PANTHER" id="PTHR43747:SF1">
    <property type="entry name" value="SLR1998 PROTEIN"/>
    <property type="match status" value="1"/>
</dbReference>
<evidence type="ECO:0000313" key="3">
    <source>
        <dbReference type="Proteomes" id="UP000363590"/>
    </source>
</evidence>
<dbReference type="InterPro" id="IPR050816">
    <property type="entry name" value="Flavin-dep_Halogenase_NPB"/>
</dbReference>
<dbReference type="Proteomes" id="UP000363590">
    <property type="component" value="Chromosome"/>
</dbReference>
<dbReference type="RefSeq" id="WP_035209650.1">
    <property type="nucleotide sequence ID" value="NZ_CP045571.1"/>
</dbReference>
<dbReference type="GeneID" id="60694685"/>
<reference evidence="2 3" key="1">
    <citation type="submission" date="2019-10" db="EMBL/GenBank/DDBJ databases">
        <authorList>
            <person name="Wang R."/>
        </authorList>
    </citation>
    <scope>NUCLEOTIDE SEQUENCE [LARGE SCALE GENOMIC DNA]</scope>
    <source>
        <strain evidence="2 3">ATCC 19377</strain>
    </source>
</reference>
<dbReference type="PRINTS" id="PR00420">
    <property type="entry name" value="RNGMNOXGNASE"/>
</dbReference>
<dbReference type="KEGG" id="atx:GCD22_00264"/>
<feature type="domain" description="FAD-binding" evidence="1">
    <location>
        <begin position="16"/>
        <end position="338"/>
    </location>
</feature>
<dbReference type="PANTHER" id="PTHR43747">
    <property type="entry name" value="FAD-BINDING PROTEIN"/>
    <property type="match status" value="1"/>
</dbReference>